<dbReference type="SUPFAM" id="SSF53335">
    <property type="entry name" value="S-adenosyl-L-methionine-dependent methyltransferases"/>
    <property type="match status" value="1"/>
</dbReference>
<dbReference type="GO" id="GO:0009307">
    <property type="term" value="P:DNA restriction-modification system"/>
    <property type="evidence" value="ECO:0007669"/>
    <property type="project" value="InterPro"/>
</dbReference>
<evidence type="ECO:0000313" key="6">
    <source>
        <dbReference type="EMBL" id="QHU31771.1"/>
    </source>
</evidence>
<evidence type="ECO:0000256" key="4">
    <source>
        <dbReference type="ARBA" id="ARBA00022691"/>
    </source>
</evidence>
<keyword evidence="2" id="KW-0489">Methyltransferase</keyword>
<evidence type="ECO:0000256" key="5">
    <source>
        <dbReference type="ARBA" id="ARBA00047942"/>
    </source>
</evidence>
<sequence length="352" mass="39773">MEQVHRLNYIGSKHRLVSWIFDVISAKAGDFAGRRVADLFGGTGIVSYNLRKLGAVVVSNDAELYSSVIVHAMTRSILSADCEGFIRRIGREIENGTYLGDDTDTAGVITRKYSPHDGCPRMFFTVDNARRIDYIRRRIETEFGADMGRKDDYMFLLGSLLVSADAVSNVPAVYGCFLKNFKEKAVRALVFEPIHTLREPAALGSQCYHSDVLADSLLDAVEADMVYLDPPYNERQYSKNYFPLNILALPPVVQTTTALRDGVTGIPEVCFMSPFCKKKEVVAAFERLFSRLKAQWIFLSYSSESLISKERMLEIMGKYGEVSLVETDYKRFKSYEYNADSGVKEYLFCLKK</sequence>
<keyword evidence="3" id="KW-0808">Transferase</keyword>
<organism evidence="6">
    <name type="scientific">viral metagenome</name>
    <dbReference type="NCBI Taxonomy" id="1070528"/>
    <lineage>
        <taxon>unclassified sequences</taxon>
        <taxon>metagenomes</taxon>
        <taxon>organismal metagenomes</taxon>
    </lineage>
</organism>
<dbReference type="InterPro" id="IPR002052">
    <property type="entry name" value="DNA_methylase_N6_adenine_CS"/>
</dbReference>
<dbReference type="Pfam" id="PF02086">
    <property type="entry name" value="MethyltransfD12"/>
    <property type="match status" value="1"/>
</dbReference>
<protein>
    <recommendedName>
        <fullName evidence="1">site-specific DNA-methyltransferase (adenine-specific)</fullName>
        <ecNumber evidence="1">2.1.1.72</ecNumber>
    </recommendedName>
</protein>
<evidence type="ECO:0000256" key="3">
    <source>
        <dbReference type="ARBA" id="ARBA00022679"/>
    </source>
</evidence>
<dbReference type="EC" id="2.1.1.72" evidence="1"/>
<dbReference type="GO" id="GO:0003676">
    <property type="term" value="F:nucleic acid binding"/>
    <property type="evidence" value="ECO:0007669"/>
    <property type="project" value="InterPro"/>
</dbReference>
<dbReference type="PRINTS" id="PR00505">
    <property type="entry name" value="D12N6MTFRASE"/>
</dbReference>
<keyword evidence="4" id="KW-0949">S-adenosyl-L-methionine</keyword>
<reference evidence="6" key="1">
    <citation type="journal article" date="2020" name="Nature">
        <title>Giant virus diversity and host interactions through global metagenomics.</title>
        <authorList>
            <person name="Schulz F."/>
            <person name="Roux S."/>
            <person name="Paez-Espino D."/>
            <person name="Jungbluth S."/>
            <person name="Walsh D.A."/>
            <person name="Denef V.J."/>
            <person name="McMahon K.D."/>
            <person name="Konstantinidis K.T."/>
            <person name="Eloe-Fadrosh E.A."/>
            <person name="Kyrpides N.C."/>
            <person name="Woyke T."/>
        </authorList>
    </citation>
    <scope>NUCLEOTIDE SEQUENCE</scope>
    <source>
        <strain evidence="6">GVMAG-M-3300027963-41</strain>
    </source>
</reference>
<dbReference type="GO" id="GO:0009007">
    <property type="term" value="F:site-specific DNA-methyltransferase (adenine-specific) activity"/>
    <property type="evidence" value="ECO:0007669"/>
    <property type="project" value="UniProtKB-EC"/>
</dbReference>
<dbReference type="InterPro" id="IPR012327">
    <property type="entry name" value="MeTrfase_D12"/>
</dbReference>
<dbReference type="AlphaFoldDB" id="A0A6C0LPU7"/>
<evidence type="ECO:0000256" key="2">
    <source>
        <dbReference type="ARBA" id="ARBA00022603"/>
    </source>
</evidence>
<comment type="catalytic activity">
    <reaction evidence="5">
        <text>a 2'-deoxyadenosine in DNA + S-adenosyl-L-methionine = an N(6)-methyl-2'-deoxyadenosine in DNA + S-adenosyl-L-homocysteine + H(+)</text>
        <dbReference type="Rhea" id="RHEA:15197"/>
        <dbReference type="Rhea" id="RHEA-COMP:12418"/>
        <dbReference type="Rhea" id="RHEA-COMP:12419"/>
        <dbReference type="ChEBI" id="CHEBI:15378"/>
        <dbReference type="ChEBI" id="CHEBI:57856"/>
        <dbReference type="ChEBI" id="CHEBI:59789"/>
        <dbReference type="ChEBI" id="CHEBI:90615"/>
        <dbReference type="ChEBI" id="CHEBI:90616"/>
        <dbReference type="EC" id="2.1.1.72"/>
    </reaction>
</comment>
<dbReference type="InterPro" id="IPR029063">
    <property type="entry name" value="SAM-dependent_MTases_sf"/>
</dbReference>
<dbReference type="PROSITE" id="PS00092">
    <property type="entry name" value="N6_MTASE"/>
    <property type="match status" value="1"/>
</dbReference>
<dbReference type="EMBL" id="MN740532">
    <property type="protein sequence ID" value="QHU31771.1"/>
    <property type="molecule type" value="Genomic_DNA"/>
</dbReference>
<evidence type="ECO:0000256" key="1">
    <source>
        <dbReference type="ARBA" id="ARBA00011900"/>
    </source>
</evidence>
<name>A0A6C0LPU7_9ZZZZ</name>
<accession>A0A6C0LPU7</accession>
<dbReference type="GO" id="GO:0032259">
    <property type="term" value="P:methylation"/>
    <property type="evidence" value="ECO:0007669"/>
    <property type="project" value="UniProtKB-KW"/>
</dbReference>
<proteinExistence type="predicted"/>